<dbReference type="GO" id="GO:1990904">
    <property type="term" value="C:ribonucleoprotein complex"/>
    <property type="evidence" value="ECO:0007669"/>
    <property type="project" value="UniProtKB-KW"/>
</dbReference>
<dbReference type="Proteomes" id="UP000642993">
    <property type="component" value="Unassembled WGS sequence"/>
</dbReference>
<dbReference type="NCBIfam" id="NF002462">
    <property type="entry name" value="PRK01678.1"/>
    <property type="match status" value="1"/>
</dbReference>
<proteinExistence type="inferred from homology"/>
<evidence type="ECO:0000256" key="1">
    <source>
        <dbReference type="ARBA" id="ARBA00022980"/>
    </source>
</evidence>
<keyword evidence="6" id="KW-1185">Reference proteome</keyword>
<protein>
    <recommendedName>
        <fullName evidence="3">Large ribosomal subunit protein bL31B</fullName>
    </recommendedName>
</protein>
<dbReference type="Pfam" id="PF01197">
    <property type="entry name" value="Ribosomal_L31"/>
    <property type="match status" value="1"/>
</dbReference>
<dbReference type="SUPFAM" id="SSF143800">
    <property type="entry name" value="L28p-like"/>
    <property type="match status" value="1"/>
</dbReference>
<reference evidence="5" key="1">
    <citation type="submission" date="2020-09" db="EMBL/GenBank/DDBJ databases">
        <title>Hoyosella lacisalsi sp. nov., a halotolerant actinobacterium isolated from soil of Lake Gudzhirganskoe.</title>
        <authorList>
            <person name="Yang Q."/>
            <person name="Guo P.Y."/>
            <person name="Liu S.W."/>
            <person name="Li F.N."/>
            <person name="Sun C.H."/>
        </authorList>
    </citation>
    <scope>NUCLEOTIDE SEQUENCE</scope>
    <source>
        <strain evidence="5">G463</strain>
    </source>
</reference>
<keyword evidence="2 3" id="KW-0687">Ribonucleoprotein</keyword>
<dbReference type="PROSITE" id="PS01143">
    <property type="entry name" value="RIBOSOMAL_L31"/>
    <property type="match status" value="1"/>
</dbReference>
<name>A0A927PM58_9ACTN</name>
<dbReference type="InterPro" id="IPR042105">
    <property type="entry name" value="Ribosomal_bL31_sf"/>
</dbReference>
<keyword evidence="1 3" id="KW-0689">Ribosomal protein</keyword>
<comment type="subunit">
    <text evidence="3">Part of the 50S ribosomal subunit.</text>
</comment>
<dbReference type="Gene3D" id="4.10.830.30">
    <property type="entry name" value="Ribosomal protein L31"/>
    <property type="match status" value="1"/>
</dbReference>
<dbReference type="AlphaFoldDB" id="A0A927PM58"/>
<dbReference type="EMBL" id="JACYWE010000003">
    <property type="protein sequence ID" value="MBD8506092.1"/>
    <property type="molecule type" value="Genomic_DNA"/>
</dbReference>
<comment type="caution">
    <text evidence="5">The sequence shown here is derived from an EMBL/GenBank/DDBJ whole genome shotgun (WGS) entry which is preliminary data.</text>
</comment>
<dbReference type="InterPro" id="IPR027493">
    <property type="entry name" value="Ribosomal_bL31_B"/>
</dbReference>
<evidence type="ECO:0000256" key="3">
    <source>
        <dbReference type="HAMAP-Rule" id="MF_00502"/>
    </source>
</evidence>
<dbReference type="GO" id="GO:0006412">
    <property type="term" value="P:translation"/>
    <property type="evidence" value="ECO:0007669"/>
    <property type="project" value="UniProtKB-UniRule"/>
</dbReference>
<gene>
    <name evidence="3" type="primary">rpmE2</name>
    <name evidence="5" type="ORF">HT102_06310</name>
</gene>
<organism evidence="5 6">
    <name type="scientific">Lolliginicoccus lacisalsi</name>
    <dbReference type="NCBI Taxonomy" id="2742202"/>
    <lineage>
        <taxon>Bacteria</taxon>
        <taxon>Bacillati</taxon>
        <taxon>Actinomycetota</taxon>
        <taxon>Actinomycetes</taxon>
        <taxon>Mycobacteriales</taxon>
        <taxon>Hoyosellaceae</taxon>
        <taxon>Lolliginicoccus</taxon>
    </lineage>
</organism>
<evidence type="ECO:0000256" key="2">
    <source>
        <dbReference type="ARBA" id="ARBA00023274"/>
    </source>
</evidence>
<evidence type="ECO:0000256" key="4">
    <source>
        <dbReference type="SAM" id="MobiDB-lite"/>
    </source>
</evidence>
<dbReference type="RefSeq" id="WP_192038564.1">
    <property type="nucleotide sequence ID" value="NZ_JACYWE010000003.1"/>
</dbReference>
<sequence>MQPAIHPEYHPVVFQDANTGSMFLTRSTARSERTVSWQDGSEYPLIVVDVTAESHPFWTGAQRILDTAGRVEKFRQRYGNRARPAGARRNAGGKREELDSNGSTQA</sequence>
<evidence type="ECO:0000313" key="6">
    <source>
        <dbReference type="Proteomes" id="UP000642993"/>
    </source>
</evidence>
<evidence type="ECO:0000313" key="5">
    <source>
        <dbReference type="EMBL" id="MBD8506092.1"/>
    </source>
</evidence>
<dbReference type="InterPro" id="IPR034704">
    <property type="entry name" value="Ribosomal_bL28/bL31-like_sf"/>
</dbReference>
<dbReference type="GO" id="GO:0003735">
    <property type="term" value="F:structural constituent of ribosome"/>
    <property type="evidence" value="ECO:0007669"/>
    <property type="project" value="InterPro"/>
</dbReference>
<dbReference type="NCBIfam" id="TIGR00105">
    <property type="entry name" value="L31"/>
    <property type="match status" value="1"/>
</dbReference>
<feature type="region of interest" description="Disordered" evidence="4">
    <location>
        <begin position="76"/>
        <end position="106"/>
    </location>
</feature>
<comment type="similarity">
    <text evidence="3">Belongs to the bacterial ribosomal protein bL31 family. Type B subfamily.</text>
</comment>
<dbReference type="PANTHER" id="PTHR33280">
    <property type="entry name" value="50S RIBOSOMAL PROTEIN L31, CHLOROPLASTIC"/>
    <property type="match status" value="1"/>
</dbReference>
<dbReference type="PRINTS" id="PR01249">
    <property type="entry name" value="RIBOSOMALL31"/>
</dbReference>
<dbReference type="HAMAP" id="MF_00502">
    <property type="entry name" value="Ribosomal_bL31_2"/>
    <property type="match status" value="1"/>
</dbReference>
<accession>A0A927PM58</accession>
<dbReference type="GO" id="GO:0005840">
    <property type="term" value="C:ribosome"/>
    <property type="evidence" value="ECO:0007669"/>
    <property type="project" value="UniProtKB-KW"/>
</dbReference>
<dbReference type="PANTHER" id="PTHR33280:SF1">
    <property type="entry name" value="LARGE RIBOSOMAL SUBUNIT PROTEIN BL31C"/>
    <property type="match status" value="1"/>
</dbReference>
<dbReference type="InterPro" id="IPR002150">
    <property type="entry name" value="Ribosomal_bL31"/>
</dbReference>
<feature type="compositionally biased region" description="Low complexity" evidence="4">
    <location>
        <begin position="79"/>
        <end position="90"/>
    </location>
</feature>